<reference evidence="3" key="1">
    <citation type="submission" date="2023-07" db="EMBL/GenBank/DDBJ databases">
        <title>Novel species in the genus Lipingzhangella isolated from Sambhar Salt Lake.</title>
        <authorList>
            <person name="Jiya N."/>
            <person name="Kajale S."/>
            <person name="Sharma A."/>
        </authorList>
    </citation>
    <scope>NUCLEOTIDE SEQUENCE [LARGE SCALE GENOMIC DNA]</scope>
    <source>
        <strain evidence="3">LS1_29</strain>
    </source>
</reference>
<dbReference type="Proteomes" id="UP001250214">
    <property type="component" value="Unassembled WGS sequence"/>
</dbReference>
<gene>
    <name evidence="2" type="ORF">RIF23_12185</name>
</gene>
<name>A0ABU2H6Y0_9ACTN</name>
<dbReference type="Gene3D" id="1.10.1200.10">
    <property type="entry name" value="ACP-like"/>
    <property type="match status" value="1"/>
</dbReference>
<sequence>MQETYSKLKEILITKFEIPESDIHPKAMLENLELDSLALMELALTVQQTFDIGLNEVEISPQQTLEEISTWIANQESGTNTDE</sequence>
<evidence type="ECO:0000259" key="1">
    <source>
        <dbReference type="PROSITE" id="PS50075"/>
    </source>
</evidence>
<dbReference type="InterPro" id="IPR009081">
    <property type="entry name" value="PP-bd_ACP"/>
</dbReference>
<accession>A0ABU2H6Y0</accession>
<dbReference type="PROSITE" id="PS50075">
    <property type="entry name" value="CARRIER"/>
    <property type="match status" value="1"/>
</dbReference>
<dbReference type="InterPro" id="IPR036736">
    <property type="entry name" value="ACP-like_sf"/>
</dbReference>
<proteinExistence type="predicted"/>
<comment type="caution">
    <text evidence="2">The sequence shown here is derived from an EMBL/GenBank/DDBJ whole genome shotgun (WGS) entry which is preliminary data.</text>
</comment>
<feature type="domain" description="Carrier" evidence="1">
    <location>
        <begin position="1"/>
        <end position="76"/>
    </location>
</feature>
<protein>
    <submittedName>
        <fullName evidence="2">Acyl carrier protein</fullName>
    </submittedName>
</protein>
<evidence type="ECO:0000313" key="3">
    <source>
        <dbReference type="Proteomes" id="UP001250214"/>
    </source>
</evidence>
<dbReference type="SUPFAM" id="SSF47336">
    <property type="entry name" value="ACP-like"/>
    <property type="match status" value="1"/>
</dbReference>
<organism evidence="2 3">
    <name type="scientific">Lipingzhangella rawalii</name>
    <dbReference type="NCBI Taxonomy" id="2055835"/>
    <lineage>
        <taxon>Bacteria</taxon>
        <taxon>Bacillati</taxon>
        <taxon>Actinomycetota</taxon>
        <taxon>Actinomycetes</taxon>
        <taxon>Streptosporangiales</taxon>
        <taxon>Nocardiopsidaceae</taxon>
        <taxon>Lipingzhangella</taxon>
    </lineage>
</organism>
<dbReference type="Pfam" id="PF00550">
    <property type="entry name" value="PP-binding"/>
    <property type="match status" value="1"/>
</dbReference>
<evidence type="ECO:0000313" key="2">
    <source>
        <dbReference type="EMBL" id="MDS1271058.1"/>
    </source>
</evidence>
<keyword evidence="3" id="KW-1185">Reference proteome</keyword>
<dbReference type="RefSeq" id="WP_310912609.1">
    <property type="nucleotide sequence ID" value="NZ_JAVLVT010000005.1"/>
</dbReference>
<dbReference type="EMBL" id="JAVLVT010000005">
    <property type="protein sequence ID" value="MDS1271058.1"/>
    <property type="molecule type" value="Genomic_DNA"/>
</dbReference>